<dbReference type="PANTHER" id="PTHR43682">
    <property type="entry name" value="LACTATE UTILIZATION PROTEIN C"/>
    <property type="match status" value="1"/>
</dbReference>
<dbReference type="EMBL" id="CP136958">
    <property type="protein sequence ID" value="WOT01188.1"/>
    <property type="molecule type" value="Genomic_DNA"/>
</dbReference>
<gene>
    <name evidence="2" type="ORF">CYJ47_07770</name>
</gene>
<evidence type="ECO:0000313" key="2">
    <source>
        <dbReference type="EMBL" id="WOT01188.1"/>
    </source>
</evidence>
<dbReference type="Gene3D" id="3.40.50.10420">
    <property type="entry name" value="NagB/RpiA/CoA transferase-like"/>
    <property type="match status" value="1"/>
</dbReference>
<proteinExistence type="predicted"/>
<evidence type="ECO:0000259" key="1">
    <source>
        <dbReference type="Pfam" id="PF02589"/>
    </source>
</evidence>
<dbReference type="InterPro" id="IPR003741">
    <property type="entry name" value="LUD_dom"/>
</dbReference>
<feature type="domain" description="LUD" evidence="1">
    <location>
        <begin position="50"/>
        <end position="218"/>
    </location>
</feature>
<dbReference type="AlphaFoldDB" id="A0AAF1BQW1"/>
<reference evidence="2" key="2">
    <citation type="submission" date="2023-10" db="EMBL/GenBank/DDBJ databases">
        <authorList>
            <person name="Choi B."/>
        </authorList>
    </citation>
    <scope>NUCLEOTIDE SEQUENCE</scope>
    <source>
        <strain evidence="2">UMB0763</strain>
    </source>
</reference>
<accession>A0AAF1BQW1</accession>
<protein>
    <submittedName>
        <fullName evidence="2">LUD domain-containing protein</fullName>
    </submittedName>
</protein>
<dbReference type="KEGG" id="cpyr:CYJ47_07770"/>
<name>A0AAF1BQW1_9CORY</name>
<dbReference type="PANTHER" id="PTHR43682:SF1">
    <property type="entry name" value="LACTATE UTILIZATION PROTEIN C"/>
    <property type="match status" value="1"/>
</dbReference>
<dbReference type="Pfam" id="PF02589">
    <property type="entry name" value="LUD_dom"/>
    <property type="match status" value="1"/>
</dbReference>
<dbReference type="InterPro" id="IPR024185">
    <property type="entry name" value="FTHF_cligase-like_sf"/>
</dbReference>
<dbReference type="SUPFAM" id="SSF100950">
    <property type="entry name" value="NagB/RpiA/CoA transferase-like"/>
    <property type="match status" value="1"/>
</dbReference>
<dbReference type="Proteomes" id="UP000234560">
    <property type="component" value="Chromosome"/>
</dbReference>
<sequence>MQRHLDAAKNAEAKAEILSRIHNANKLAGKAEEAYPIPREYHREWDKPVDELREILIGRLEDYKATVHEVAEKDLASEIAKVLNERKAKDVRYAPGLDASLFEGFNGTASPDSKDTDSRLLNEVDAVVTDSKVSAAQTGTICLESGEMCGRRALTLVPDVHLCIVRPDSVVYSVPEMIARLDRRTPITMVSGPSATSDIELSRVEGVHGPRTLIVFVVK</sequence>
<dbReference type="InterPro" id="IPR037171">
    <property type="entry name" value="NagB/RpiA_transferase-like"/>
</dbReference>
<dbReference type="RefSeq" id="WP_101678075.1">
    <property type="nucleotide sequence ID" value="NZ_CAMIHY010000002.1"/>
</dbReference>
<organism evidence="2 3">
    <name type="scientific">Corynebacterium pyruviciproducens</name>
    <dbReference type="NCBI Taxonomy" id="598660"/>
    <lineage>
        <taxon>Bacteria</taxon>
        <taxon>Bacillati</taxon>
        <taxon>Actinomycetota</taxon>
        <taxon>Actinomycetes</taxon>
        <taxon>Mycobacteriales</taxon>
        <taxon>Corynebacteriaceae</taxon>
        <taxon>Corynebacterium</taxon>
    </lineage>
</organism>
<reference evidence="2" key="1">
    <citation type="submission" date="2017-12" db="EMBL/GenBank/DDBJ databases">
        <authorList>
            <person name="Thomas-White K."/>
            <person name="Wolfe A.J."/>
        </authorList>
    </citation>
    <scope>NUCLEOTIDE SEQUENCE</scope>
    <source>
        <strain evidence="2">UMB0763</strain>
    </source>
</reference>
<evidence type="ECO:0000313" key="3">
    <source>
        <dbReference type="Proteomes" id="UP000234560"/>
    </source>
</evidence>